<accession>A0ABN9SHY7</accession>
<evidence type="ECO:0000256" key="2">
    <source>
        <dbReference type="ARBA" id="ARBA00022980"/>
    </source>
</evidence>
<keyword evidence="3 4" id="KW-0687">Ribonucleoprotein</keyword>
<sequence length="132" mass="14549">PLGSRVCVCVCAEKVPPPPCRYTYVEKLARAMPKQITEIRQFLQIARRKDARSVKIKKNGTETKFKIRCASYLCSGLSWSSSCGRARPGPCSPTALLRAGAGVASRRPSCEPSSRFRNTREGVSALPDDEKF</sequence>
<keyword evidence="2 4" id="KW-0689">Ribosomal protein</keyword>
<feature type="non-terminal residue" evidence="6">
    <location>
        <position position="1"/>
    </location>
</feature>
<dbReference type="Gene3D" id="3.30.720.90">
    <property type="match status" value="1"/>
</dbReference>
<gene>
    <name evidence="6" type="ORF">PCOR1329_LOCUS29648</name>
</gene>
<evidence type="ECO:0000313" key="7">
    <source>
        <dbReference type="Proteomes" id="UP001189429"/>
    </source>
</evidence>
<evidence type="ECO:0000256" key="1">
    <source>
        <dbReference type="ARBA" id="ARBA00007803"/>
    </source>
</evidence>
<comment type="similarity">
    <text evidence="1 4">Belongs to the eukaryotic ribosomal protein eL38 family.</text>
</comment>
<dbReference type="InterPro" id="IPR038464">
    <property type="entry name" value="Ribosomal_eL38_sf"/>
</dbReference>
<evidence type="ECO:0000313" key="6">
    <source>
        <dbReference type="EMBL" id="CAK0831302.1"/>
    </source>
</evidence>
<dbReference type="Pfam" id="PF01781">
    <property type="entry name" value="Ribosomal_L38e"/>
    <property type="match status" value="1"/>
</dbReference>
<proteinExistence type="inferred from homology"/>
<feature type="region of interest" description="Disordered" evidence="5">
    <location>
        <begin position="104"/>
        <end position="132"/>
    </location>
</feature>
<protein>
    <recommendedName>
        <fullName evidence="8">60S ribosomal protein L38</fullName>
    </recommendedName>
</protein>
<evidence type="ECO:0000256" key="5">
    <source>
        <dbReference type="SAM" id="MobiDB-lite"/>
    </source>
</evidence>
<keyword evidence="7" id="KW-1185">Reference proteome</keyword>
<dbReference type="EMBL" id="CAUYUJ010011187">
    <property type="protein sequence ID" value="CAK0831302.1"/>
    <property type="molecule type" value="Genomic_DNA"/>
</dbReference>
<dbReference type="PANTHER" id="PTHR10965:SF0">
    <property type="entry name" value="LARGE RIBOSOMAL SUBUNIT PROTEIN EL38"/>
    <property type="match status" value="1"/>
</dbReference>
<name>A0ABN9SHY7_9DINO</name>
<dbReference type="InterPro" id="IPR002675">
    <property type="entry name" value="Ribosomal_eL38"/>
</dbReference>
<evidence type="ECO:0000256" key="3">
    <source>
        <dbReference type="ARBA" id="ARBA00023274"/>
    </source>
</evidence>
<organism evidence="6 7">
    <name type="scientific">Prorocentrum cordatum</name>
    <dbReference type="NCBI Taxonomy" id="2364126"/>
    <lineage>
        <taxon>Eukaryota</taxon>
        <taxon>Sar</taxon>
        <taxon>Alveolata</taxon>
        <taxon>Dinophyceae</taxon>
        <taxon>Prorocentrales</taxon>
        <taxon>Prorocentraceae</taxon>
        <taxon>Prorocentrum</taxon>
    </lineage>
</organism>
<comment type="caution">
    <text evidence="6">The sequence shown here is derived from an EMBL/GenBank/DDBJ whole genome shotgun (WGS) entry which is preliminary data.</text>
</comment>
<dbReference type="Proteomes" id="UP001189429">
    <property type="component" value="Unassembled WGS sequence"/>
</dbReference>
<dbReference type="PANTHER" id="PTHR10965">
    <property type="entry name" value="60S RIBOSOMAL PROTEIN L38"/>
    <property type="match status" value="1"/>
</dbReference>
<reference evidence="6" key="1">
    <citation type="submission" date="2023-10" db="EMBL/GenBank/DDBJ databases">
        <authorList>
            <person name="Chen Y."/>
            <person name="Shah S."/>
            <person name="Dougan E. K."/>
            <person name="Thang M."/>
            <person name="Chan C."/>
        </authorList>
    </citation>
    <scope>NUCLEOTIDE SEQUENCE [LARGE SCALE GENOMIC DNA]</scope>
</reference>
<evidence type="ECO:0008006" key="8">
    <source>
        <dbReference type="Google" id="ProtNLM"/>
    </source>
</evidence>
<evidence type="ECO:0000256" key="4">
    <source>
        <dbReference type="RuleBase" id="RU003445"/>
    </source>
</evidence>